<feature type="compositionally biased region" description="Basic and acidic residues" evidence="1">
    <location>
        <begin position="1"/>
        <end position="16"/>
    </location>
</feature>
<dbReference type="OrthoDB" id="9814826at2"/>
<feature type="region of interest" description="Disordered" evidence="1">
    <location>
        <begin position="1"/>
        <end position="36"/>
    </location>
</feature>
<dbReference type="EMBL" id="VDCQ01000021">
    <property type="protein sequence ID" value="TNJ65145.1"/>
    <property type="molecule type" value="Genomic_DNA"/>
</dbReference>
<dbReference type="AlphaFoldDB" id="A0A5C4T8E3"/>
<protein>
    <submittedName>
        <fullName evidence="3">PadR family transcriptional regulator</fullName>
    </submittedName>
</protein>
<dbReference type="Proteomes" id="UP000307943">
    <property type="component" value="Unassembled WGS sequence"/>
</dbReference>
<dbReference type="Gene3D" id="1.10.10.10">
    <property type="entry name" value="Winged helix-like DNA-binding domain superfamily/Winged helix DNA-binding domain"/>
    <property type="match status" value="1"/>
</dbReference>
<feature type="compositionally biased region" description="Gly residues" evidence="1">
    <location>
        <begin position="23"/>
        <end position="35"/>
    </location>
</feature>
<dbReference type="PANTHER" id="PTHR43252">
    <property type="entry name" value="TRANSCRIPTIONAL REGULATOR YQJI"/>
    <property type="match status" value="1"/>
</dbReference>
<dbReference type="PANTHER" id="PTHR43252:SF2">
    <property type="entry name" value="TRANSCRIPTION REGULATOR, PADR-LIKE FAMILY"/>
    <property type="match status" value="1"/>
</dbReference>
<proteinExistence type="predicted"/>
<evidence type="ECO:0000313" key="3">
    <source>
        <dbReference type="EMBL" id="TNJ65145.1"/>
    </source>
</evidence>
<accession>A0A5C4T8E3</accession>
<sequence>MSCMRHDDRGGRDGRHGTRHGGRCGPGHGGRGGPGRRYFGRGNVKYALLELLSAEPMHGYQMMKALEEKSDGQYTPSAGSIYPTLQMLEDRGWIAADEPDGKKVFRPTEAGLEALKEWSDKERKERPTEDGDCSVSPRERRLADGFELLRLLTKAERRAAVDPGYTGRVQRFLDEALSDLRSLLDDPRAEHRNDRRSGGERDERGLPAERPAITNEERDS</sequence>
<dbReference type="InterPro" id="IPR005149">
    <property type="entry name" value="Tscrpt_reg_PadR_N"/>
</dbReference>
<evidence type="ECO:0000313" key="4">
    <source>
        <dbReference type="Proteomes" id="UP000307943"/>
    </source>
</evidence>
<evidence type="ECO:0000256" key="1">
    <source>
        <dbReference type="SAM" id="MobiDB-lite"/>
    </source>
</evidence>
<evidence type="ECO:0000259" key="2">
    <source>
        <dbReference type="Pfam" id="PF03551"/>
    </source>
</evidence>
<feature type="region of interest" description="Disordered" evidence="1">
    <location>
        <begin position="116"/>
        <end position="138"/>
    </location>
</feature>
<reference evidence="3 4" key="1">
    <citation type="submission" date="2019-05" db="EMBL/GenBank/DDBJ databases">
        <title>We sequenced the genome of Paenibacillus hemerocallicola KCTC 33185 for further insight into its adaptation and study the phylogeny of Paenibacillus.</title>
        <authorList>
            <person name="Narsing Rao M.P."/>
        </authorList>
    </citation>
    <scope>NUCLEOTIDE SEQUENCE [LARGE SCALE GENOMIC DNA]</scope>
    <source>
        <strain evidence="3 4">KCTC 33185</strain>
    </source>
</reference>
<feature type="region of interest" description="Disordered" evidence="1">
    <location>
        <begin position="183"/>
        <end position="220"/>
    </location>
</feature>
<dbReference type="InterPro" id="IPR036390">
    <property type="entry name" value="WH_DNA-bd_sf"/>
</dbReference>
<feature type="compositionally biased region" description="Basic and acidic residues" evidence="1">
    <location>
        <begin position="183"/>
        <end position="207"/>
    </location>
</feature>
<gene>
    <name evidence="3" type="ORF">FE784_16210</name>
</gene>
<comment type="caution">
    <text evidence="3">The sequence shown here is derived from an EMBL/GenBank/DDBJ whole genome shotgun (WGS) entry which is preliminary data.</text>
</comment>
<feature type="compositionally biased region" description="Basic and acidic residues" evidence="1">
    <location>
        <begin position="116"/>
        <end position="129"/>
    </location>
</feature>
<feature type="domain" description="Transcription regulator PadR N-terminal" evidence="2">
    <location>
        <begin position="48"/>
        <end position="117"/>
    </location>
</feature>
<dbReference type="InterPro" id="IPR036388">
    <property type="entry name" value="WH-like_DNA-bd_sf"/>
</dbReference>
<organism evidence="3 4">
    <name type="scientific">Paenibacillus hemerocallicola</name>
    <dbReference type="NCBI Taxonomy" id="1172614"/>
    <lineage>
        <taxon>Bacteria</taxon>
        <taxon>Bacillati</taxon>
        <taxon>Bacillota</taxon>
        <taxon>Bacilli</taxon>
        <taxon>Bacillales</taxon>
        <taxon>Paenibacillaceae</taxon>
        <taxon>Paenibacillus</taxon>
    </lineage>
</organism>
<dbReference type="SUPFAM" id="SSF46785">
    <property type="entry name" value="Winged helix' DNA-binding domain"/>
    <property type="match status" value="1"/>
</dbReference>
<dbReference type="Pfam" id="PF03551">
    <property type="entry name" value="PadR"/>
    <property type="match status" value="1"/>
</dbReference>
<keyword evidence="4" id="KW-1185">Reference proteome</keyword>
<name>A0A5C4T8E3_9BACL</name>